<proteinExistence type="predicted"/>
<evidence type="ECO:0000256" key="1">
    <source>
        <dbReference type="SAM" id="MobiDB-lite"/>
    </source>
</evidence>
<evidence type="ECO:0000313" key="4">
    <source>
        <dbReference type="Proteomes" id="UP001433071"/>
    </source>
</evidence>
<feature type="compositionally biased region" description="Basic and acidic residues" evidence="1">
    <location>
        <begin position="55"/>
        <end position="65"/>
    </location>
</feature>
<evidence type="ECO:0000313" key="3">
    <source>
        <dbReference type="EMBL" id="MER9404922.1"/>
    </source>
</evidence>
<accession>A0ABV1YYU5</accession>
<dbReference type="EMBL" id="JAMYQB010000008">
    <property type="protein sequence ID" value="MER9404922.1"/>
    <property type="molecule type" value="Genomic_DNA"/>
</dbReference>
<name>A0ABV1YYU5_9HYPH</name>
<dbReference type="Proteomes" id="UP001433071">
    <property type="component" value="Unassembled WGS sequence"/>
</dbReference>
<keyword evidence="2" id="KW-0732">Signal</keyword>
<gene>
    <name evidence="3" type="ORF">NKI36_12770</name>
</gene>
<feature type="region of interest" description="Disordered" evidence="1">
    <location>
        <begin position="55"/>
        <end position="74"/>
    </location>
</feature>
<feature type="chain" id="PRO_5045295520" evidence="2">
    <location>
        <begin position="25"/>
        <end position="74"/>
    </location>
</feature>
<sequence>MTAFLRNTFLAAVAVSSLAGSAMADQTITCSNTQTNDWWAGRCCSAGTADCLGHESHGNDHHDNGGRGSTAGKN</sequence>
<keyword evidence="4" id="KW-1185">Reference proteome</keyword>
<evidence type="ECO:0000256" key="2">
    <source>
        <dbReference type="SAM" id="SignalP"/>
    </source>
</evidence>
<comment type="caution">
    <text evidence="3">The sequence shown here is derived from an EMBL/GenBank/DDBJ whole genome shotgun (WGS) entry which is preliminary data.</text>
</comment>
<feature type="signal peptide" evidence="2">
    <location>
        <begin position="1"/>
        <end position="24"/>
    </location>
</feature>
<reference evidence="3 4" key="1">
    <citation type="journal article" date="2024" name="Proc. Natl. Acad. Sci. U.S.A.">
        <title>The evolutionary genomics of adaptation to stress in wild rhizobium bacteria.</title>
        <authorList>
            <person name="Kehlet-Delgado H."/>
            <person name="Montoya A.P."/>
            <person name="Jensen K.T."/>
            <person name="Wendlandt C.E."/>
            <person name="Dexheimer C."/>
            <person name="Roberts M."/>
            <person name="Torres Martinez L."/>
            <person name="Friesen M.L."/>
            <person name="Griffitts J.S."/>
            <person name="Porter S.S."/>
        </authorList>
    </citation>
    <scope>NUCLEOTIDE SEQUENCE [LARGE SCALE GENOMIC DNA]</scope>
    <source>
        <strain evidence="3 4">M0641</strain>
    </source>
</reference>
<protein>
    <submittedName>
        <fullName evidence="3">Uncharacterized protein</fullName>
    </submittedName>
</protein>
<organism evidence="3 4">
    <name type="scientific">Mesorhizobium caraganae</name>
    <dbReference type="NCBI Taxonomy" id="483206"/>
    <lineage>
        <taxon>Bacteria</taxon>
        <taxon>Pseudomonadati</taxon>
        <taxon>Pseudomonadota</taxon>
        <taxon>Alphaproteobacteria</taxon>
        <taxon>Hyphomicrobiales</taxon>
        <taxon>Phyllobacteriaceae</taxon>
        <taxon>Mesorhizobium</taxon>
    </lineage>
</organism>
<dbReference type="RefSeq" id="WP_352557911.1">
    <property type="nucleotide sequence ID" value="NZ_JAMYQB010000008.1"/>
</dbReference>